<proteinExistence type="predicted"/>
<comment type="caution">
    <text evidence="1">The sequence shown here is derived from an EMBL/GenBank/DDBJ whole genome shotgun (WGS) entry which is preliminary data.</text>
</comment>
<evidence type="ECO:0000313" key="2">
    <source>
        <dbReference type="Proteomes" id="UP001140234"/>
    </source>
</evidence>
<protein>
    <submittedName>
        <fullName evidence="1">Uncharacterized protein</fullName>
    </submittedName>
</protein>
<dbReference type="Proteomes" id="UP001140234">
    <property type="component" value="Unassembled WGS sequence"/>
</dbReference>
<reference evidence="1" key="1">
    <citation type="submission" date="2022-07" db="EMBL/GenBank/DDBJ databases">
        <title>Phylogenomic reconstructions and comparative analyses of Kickxellomycotina fungi.</title>
        <authorList>
            <person name="Reynolds N.K."/>
            <person name="Stajich J.E."/>
            <person name="Barry K."/>
            <person name="Grigoriev I.V."/>
            <person name="Crous P."/>
            <person name="Smith M.E."/>
        </authorList>
    </citation>
    <scope>NUCLEOTIDE SEQUENCE</scope>
    <source>
        <strain evidence="1">CBS 109366</strain>
    </source>
</reference>
<name>A0ACC1JII5_9FUNG</name>
<evidence type="ECO:0000313" key="1">
    <source>
        <dbReference type="EMBL" id="KAJ2758175.1"/>
    </source>
</evidence>
<gene>
    <name evidence="1" type="ORF">IWQ57_006901</name>
</gene>
<accession>A0ACC1JII5</accession>
<keyword evidence="2" id="KW-1185">Reference proteome</keyword>
<dbReference type="EMBL" id="JANBUJ010004195">
    <property type="protein sequence ID" value="KAJ2758175.1"/>
    <property type="molecule type" value="Genomic_DNA"/>
</dbReference>
<organism evidence="1 2">
    <name type="scientific">Coemansia nantahalensis</name>
    <dbReference type="NCBI Taxonomy" id="2789366"/>
    <lineage>
        <taxon>Eukaryota</taxon>
        <taxon>Fungi</taxon>
        <taxon>Fungi incertae sedis</taxon>
        <taxon>Zoopagomycota</taxon>
        <taxon>Kickxellomycotina</taxon>
        <taxon>Kickxellomycetes</taxon>
        <taxon>Kickxellales</taxon>
        <taxon>Kickxellaceae</taxon>
        <taxon>Coemansia</taxon>
    </lineage>
</organism>
<sequence length="335" mass="35062">MTGPQHHLPRAATAPGPRLGAPLPLPLPLRALRTRTATPLAAGGPLSLRMNDLRAGALAGTGGCASPSVQQQQTPAPDAMGGGGGGGDEEAARRAARIYSRGPQLIMPYLYLGSEQNVAAAQLDARGVTHVVNVAEEVARAESGEVDIGGGHRVRYRHYRWGHSEADMARDFAGCFAFIDAARRRHEGVLVHCQLGVSRSASLVIAYAMRTMDMGFAAAYDYVRLRAPCISPNLSLIAQLCEYGRTLDAARGARTLRVTTAASATSAAPLPPPPAAVPELASCASASENSSPTDSDAAPFCSCPVALPLLTPKQSASEQELLPLHLIAHRHPLVP</sequence>